<dbReference type="PROSITE" id="PS00761">
    <property type="entry name" value="SPASE_I_3"/>
    <property type="match status" value="1"/>
</dbReference>
<dbReference type="EMBL" id="JAUCDY010000002">
    <property type="protein sequence ID" value="MDM7857165.1"/>
    <property type="molecule type" value="Genomic_DNA"/>
</dbReference>
<keyword evidence="7" id="KW-0472">Membrane</keyword>
<feature type="transmembrane region" description="Helical" evidence="7">
    <location>
        <begin position="6"/>
        <end position="28"/>
    </location>
</feature>
<dbReference type="PRINTS" id="PR00727">
    <property type="entry name" value="LEADERPTASE"/>
</dbReference>
<evidence type="ECO:0000256" key="1">
    <source>
        <dbReference type="ARBA" id="ARBA00000677"/>
    </source>
</evidence>
<dbReference type="Proteomes" id="UP001241056">
    <property type="component" value="Unassembled WGS sequence"/>
</dbReference>
<evidence type="ECO:0000256" key="4">
    <source>
        <dbReference type="ARBA" id="ARBA00019232"/>
    </source>
</evidence>
<dbReference type="NCBIfam" id="TIGR02227">
    <property type="entry name" value="sigpep_I_bact"/>
    <property type="match status" value="1"/>
</dbReference>
<sequence>MSLNFPLILVIAVFVSGVVALIDVVWLAPKRRQAVTAYKQQVGTTANQEVVEQLSKAPLLAEYGRSLFPVLAIVLVLRSFLFEPFQIPSGSMIPTLVEGDFILVNKFAYGIRLPAADIKVMDVGTPQRGDVMVFKYPEDPRINYIKRVIGLPGDTIRYTSDKRIFVNGQLVPQKLLREEPGSLGSAHIFSEQLGDNAYQIRKMRRTRTEPTREWVVPEGHYFTMGDNRDNSRDSRYWDAPHIAPELQGMVPDEYVVGKASLIWVTWPSPKLSKLPHFERVGLIK</sequence>
<protein>
    <recommendedName>
        <fullName evidence="4 7">Signal peptidase I</fullName>
        <ecNumber evidence="3 7">3.4.21.89</ecNumber>
    </recommendedName>
</protein>
<comment type="similarity">
    <text evidence="2 8">Belongs to the peptidase S26 family.</text>
</comment>
<evidence type="ECO:0000259" key="9">
    <source>
        <dbReference type="Pfam" id="PF10502"/>
    </source>
</evidence>
<evidence type="ECO:0000256" key="3">
    <source>
        <dbReference type="ARBA" id="ARBA00013208"/>
    </source>
</evidence>
<dbReference type="InterPro" id="IPR000223">
    <property type="entry name" value="Pept_S26A_signal_pept_1"/>
</dbReference>
<dbReference type="CDD" id="cd06530">
    <property type="entry name" value="S26_SPase_I"/>
    <property type="match status" value="1"/>
</dbReference>
<evidence type="ECO:0000256" key="2">
    <source>
        <dbReference type="ARBA" id="ARBA00009370"/>
    </source>
</evidence>
<keyword evidence="6 7" id="KW-0378">Hydrolase</keyword>
<reference evidence="10 11" key="1">
    <citation type="submission" date="2023-06" db="EMBL/GenBank/DDBJ databases">
        <title>Thiopseudomonas sp. CY1220 draft genome sequence.</title>
        <authorList>
            <person name="Zhao G."/>
            <person name="An M."/>
        </authorList>
    </citation>
    <scope>NUCLEOTIDE SEQUENCE [LARGE SCALE GENOMIC DNA]</scope>
    <source>
        <strain evidence="10 11">CY1220</strain>
    </source>
</reference>
<gene>
    <name evidence="10" type="primary">lepB</name>
    <name evidence="10" type="ORF">QEZ41_02570</name>
</gene>
<keyword evidence="7" id="KW-0812">Transmembrane</keyword>
<comment type="catalytic activity">
    <reaction evidence="1 7">
        <text>Cleavage of hydrophobic, N-terminal signal or leader sequences from secreted and periplasmic proteins.</text>
        <dbReference type="EC" id="3.4.21.89"/>
    </reaction>
</comment>
<dbReference type="InterPro" id="IPR019533">
    <property type="entry name" value="Peptidase_S26"/>
</dbReference>
<evidence type="ECO:0000313" key="10">
    <source>
        <dbReference type="EMBL" id="MDM7857165.1"/>
    </source>
</evidence>
<evidence type="ECO:0000313" key="11">
    <source>
        <dbReference type="Proteomes" id="UP001241056"/>
    </source>
</evidence>
<evidence type="ECO:0000256" key="5">
    <source>
        <dbReference type="ARBA" id="ARBA00022670"/>
    </source>
</evidence>
<proteinExistence type="inferred from homology"/>
<dbReference type="PROSITE" id="PS00760">
    <property type="entry name" value="SPASE_I_2"/>
    <property type="match status" value="1"/>
</dbReference>
<name>A0ABT7SLV0_9GAMM</name>
<dbReference type="Pfam" id="PF10502">
    <property type="entry name" value="Peptidase_S26"/>
    <property type="match status" value="1"/>
</dbReference>
<dbReference type="GO" id="GO:0009003">
    <property type="term" value="F:signal peptidase activity"/>
    <property type="evidence" value="ECO:0007669"/>
    <property type="project" value="UniProtKB-EC"/>
</dbReference>
<feature type="domain" description="Peptidase S26" evidence="9">
    <location>
        <begin position="61"/>
        <end position="263"/>
    </location>
</feature>
<dbReference type="InterPro" id="IPR019758">
    <property type="entry name" value="Pept_S26A_signal_pept_1_CS"/>
</dbReference>
<evidence type="ECO:0000256" key="7">
    <source>
        <dbReference type="RuleBase" id="RU003993"/>
    </source>
</evidence>
<dbReference type="SUPFAM" id="SSF51306">
    <property type="entry name" value="LexA/Signal peptidase"/>
    <property type="match status" value="1"/>
</dbReference>
<dbReference type="Gene3D" id="2.10.109.10">
    <property type="entry name" value="Umud Fragment, subunit A"/>
    <property type="match status" value="1"/>
</dbReference>
<dbReference type="InterPro" id="IPR019757">
    <property type="entry name" value="Pept_S26A_signal_pept_1_Lys-AS"/>
</dbReference>
<comment type="subcellular location">
    <subcellularLocation>
        <location evidence="8">Membrane</location>
        <topology evidence="8">Multi-pass membrane protein</topology>
    </subcellularLocation>
</comment>
<keyword evidence="5 7" id="KW-0645">Protease</keyword>
<feature type="transmembrane region" description="Helical" evidence="7">
    <location>
        <begin position="63"/>
        <end position="82"/>
    </location>
</feature>
<dbReference type="PANTHER" id="PTHR43390">
    <property type="entry name" value="SIGNAL PEPTIDASE I"/>
    <property type="match status" value="1"/>
</dbReference>
<organism evidence="10 11">
    <name type="scientific">Thiopseudomonas acetoxidans</name>
    <dbReference type="NCBI Taxonomy" id="3041622"/>
    <lineage>
        <taxon>Bacteria</taxon>
        <taxon>Pseudomonadati</taxon>
        <taxon>Pseudomonadota</taxon>
        <taxon>Gammaproteobacteria</taxon>
        <taxon>Pseudomonadales</taxon>
        <taxon>Pseudomonadaceae</taxon>
        <taxon>Thiopseudomonas</taxon>
    </lineage>
</organism>
<evidence type="ECO:0000256" key="6">
    <source>
        <dbReference type="ARBA" id="ARBA00022801"/>
    </source>
</evidence>
<evidence type="ECO:0000256" key="8">
    <source>
        <dbReference type="RuleBase" id="RU362042"/>
    </source>
</evidence>
<keyword evidence="11" id="KW-1185">Reference proteome</keyword>
<accession>A0ABT7SLV0</accession>
<dbReference type="InterPro" id="IPR019756">
    <property type="entry name" value="Pept_S26A_signal_pept_1_Ser-AS"/>
</dbReference>
<dbReference type="RefSeq" id="WP_289409820.1">
    <property type="nucleotide sequence ID" value="NZ_JAUCDY010000002.1"/>
</dbReference>
<keyword evidence="7" id="KW-1133">Transmembrane helix</keyword>
<dbReference type="InterPro" id="IPR036286">
    <property type="entry name" value="LexA/Signal_pep-like_sf"/>
</dbReference>
<dbReference type="PANTHER" id="PTHR43390:SF1">
    <property type="entry name" value="CHLOROPLAST PROCESSING PEPTIDASE"/>
    <property type="match status" value="1"/>
</dbReference>
<dbReference type="PROSITE" id="PS00501">
    <property type="entry name" value="SPASE_I_1"/>
    <property type="match status" value="1"/>
</dbReference>
<dbReference type="EC" id="3.4.21.89" evidence="3 7"/>
<comment type="caution">
    <text evidence="10">The sequence shown here is derived from an EMBL/GenBank/DDBJ whole genome shotgun (WGS) entry which is preliminary data.</text>
</comment>